<keyword evidence="2" id="KW-1185">Reference proteome</keyword>
<dbReference type="RefSeq" id="WP_124945476.1">
    <property type="nucleotide sequence ID" value="NZ_BHVT01000015.1"/>
</dbReference>
<dbReference type="Proteomes" id="UP000295367">
    <property type="component" value="Unassembled WGS sequence"/>
</dbReference>
<evidence type="ECO:0000313" key="2">
    <source>
        <dbReference type="Proteomes" id="UP000295367"/>
    </source>
</evidence>
<name>A0A4R3XZE5_9PROT</name>
<dbReference type="OrthoDB" id="8562743at2"/>
<protein>
    <submittedName>
        <fullName evidence="1">Uncharacterized protein</fullName>
    </submittedName>
</protein>
<reference evidence="1 2" key="1">
    <citation type="submission" date="2019-03" db="EMBL/GenBank/DDBJ databases">
        <title>Genomic Encyclopedia of Type Strains, Phase IV (KMG-IV): sequencing the most valuable type-strain genomes for metagenomic binning, comparative biology and taxonomic classification.</title>
        <authorList>
            <person name="Goeker M."/>
        </authorList>
    </citation>
    <scope>NUCLEOTIDE SEQUENCE [LARGE SCALE GENOMIC DNA]</scope>
    <source>
        <strain evidence="1 2">DSM 100309</strain>
    </source>
</reference>
<organism evidence="1 2">
    <name type="scientific">Sulfurirhabdus autotrophica</name>
    <dbReference type="NCBI Taxonomy" id="1706046"/>
    <lineage>
        <taxon>Bacteria</taxon>
        <taxon>Pseudomonadati</taxon>
        <taxon>Pseudomonadota</taxon>
        <taxon>Betaproteobacteria</taxon>
        <taxon>Nitrosomonadales</taxon>
        <taxon>Sulfuricellaceae</taxon>
        <taxon>Sulfurirhabdus</taxon>
    </lineage>
</organism>
<accession>A0A4R3XZE5</accession>
<proteinExistence type="predicted"/>
<dbReference type="EMBL" id="SMCO01000012">
    <property type="protein sequence ID" value="TCV84301.1"/>
    <property type="molecule type" value="Genomic_DNA"/>
</dbReference>
<sequence>MQNLNEKLKEWFKRPGILARNWSPALFWYPESDSNPFGKLKIDPWELEVLFATALGEPSECFDMLNQRPRSGSNQPAMGRADFIAVNVKRHELPLLTRREDVAD</sequence>
<evidence type="ECO:0000313" key="1">
    <source>
        <dbReference type="EMBL" id="TCV84301.1"/>
    </source>
</evidence>
<gene>
    <name evidence="1" type="ORF">EDC63_11266</name>
</gene>
<comment type="caution">
    <text evidence="1">The sequence shown here is derived from an EMBL/GenBank/DDBJ whole genome shotgun (WGS) entry which is preliminary data.</text>
</comment>
<dbReference type="AlphaFoldDB" id="A0A4R3XZE5"/>